<dbReference type="EMBL" id="KQ965731">
    <property type="protein sequence ID" value="KXS22395.1"/>
    <property type="molecule type" value="Genomic_DNA"/>
</dbReference>
<evidence type="ECO:0000313" key="3">
    <source>
        <dbReference type="Proteomes" id="UP000070544"/>
    </source>
</evidence>
<name>A0A139B118_GONPJ</name>
<gene>
    <name evidence="2" type="ORF">M427DRAFT_171683</name>
</gene>
<reference evidence="2 3" key="1">
    <citation type="journal article" date="2015" name="Genome Biol. Evol.">
        <title>Phylogenomic analyses indicate that early fungi evolved digesting cell walls of algal ancestors of land plants.</title>
        <authorList>
            <person name="Chang Y."/>
            <person name="Wang S."/>
            <person name="Sekimoto S."/>
            <person name="Aerts A.L."/>
            <person name="Choi C."/>
            <person name="Clum A."/>
            <person name="LaButti K.M."/>
            <person name="Lindquist E.A."/>
            <person name="Yee Ngan C."/>
            <person name="Ohm R.A."/>
            <person name="Salamov A.A."/>
            <person name="Grigoriev I.V."/>
            <person name="Spatafora J.W."/>
            <person name="Berbee M.L."/>
        </authorList>
    </citation>
    <scope>NUCLEOTIDE SEQUENCE [LARGE SCALE GENOMIC DNA]</scope>
    <source>
        <strain evidence="2 3">JEL478</strain>
    </source>
</reference>
<feature type="compositionally biased region" description="Basic residues" evidence="1">
    <location>
        <begin position="486"/>
        <end position="496"/>
    </location>
</feature>
<accession>A0A139B118</accession>
<feature type="compositionally biased region" description="Polar residues" evidence="1">
    <location>
        <begin position="388"/>
        <end position="400"/>
    </location>
</feature>
<evidence type="ECO:0000313" key="2">
    <source>
        <dbReference type="EMBL" id="KXS22395.1"/>
    </source>
</evidence>
<dbReference type="Proteomes" id="UP000070544">
    <property type="component" value="Unassembled WGS sequence"/>
</dbReference>
<feature type="region of interest" description="Disordered" evidence="1">
    <location>
        <begin position="388"/>
        <end position="455"/>
    </location>
</feature>
<feature type="compositionally biased region" description="Low complexity" evidence="1">
    <location>
        <begin position="64"/>
        <end position="73"/>
    </location>
</feature>
<feature type="region of interest" description="Disordered" evidence="1">
    <location>
        <begin position="50"/>
        <end position="73"/>
    </location>
</feature>
<evidence type="ECO:0008006" key="4">
    <source>
        <dbReference type="Google" id="ProtNLM"/>
    </source>
</evidence>
<feature type="compositionally biased region" description="Low complexity" evidence="1">
    <location>
        <begin position="415"/>
        <end position="429"/>
    </location>
</feature>
<keyword evidence="3" id="KW-1185">Reference proteome</keyword>
<dbReference type="OrthoDB" id="10686506at2759"/>
<feature type="compositionally biased region" description="Basic residues" evidence="1">
    <location>
        <begin position="524"/>
        <end position="539"/>
    </location>
</feature>
<feature type="compositionally biased region" description="Pro residues" evidence="1">
    <location>
        <begin position="87"/>
        <end position="97"/>
    </location>
</feature>
<sequence length="643" mass="67631">MESTRAVGNDGKAITQEHQISGNSAFAGIPGRSAGPTIAGGAGAGLVLKLKPPGLNSPQEATIQQHQQHPQLQQSSRVFNNQFQPPSGVPVAPPPAAPLQLTPSIAKAPTSAPKPVPQRQSEPVQWLQLPPPNTTPPLVTHPAFYAGDIIWLCDPTVGQVYWPVRVGSPEELPGANQWPCVSHDDPRCSRCLLVRRFSDGKWCKLPPTTAPLPFILPPPTNSHRPSMPQPPERDDARIFRNFPHLKKLRDSAVKSARRFCQFRVAKLNLGTNELPFDPLQPWRAPGVDDNGFPWPSSTPTAGNPGEGGNMSLSATTSAAGSPTHSSGAGTPASSPKLNTAIQGGGWSASSTGLKQTTGGVGGGGLALANGTHGVKSLRPSLLDLPQRLGSNSIAPSNTHRPASFSPLTKPALHNGALDTLPPGGLTPPTVFDGSANLGPAPNQLPRSGADPNMPFQYPSHVGSNPYALGMPSTEVLASGVTMPVAKRGRGRPRGSRGRGAMRADSVQPTSGVSGAVNPPPPPGTRRRGRPPGSGRGRRKRESEESEASEGDITPSSSGSLSAVESDNEYTPRPPETIPGISDSTGGETYTEREGGPRKFEVVEVAGVWGEDEGVTRPPFNIRQMDHISHLIRRTLLHDSMVTA</sequence>
<feature type="compositionally biased region" description="Polar residues" evidence="1">
    <location>
        <begin position="553"/>
        <end position="564"/>
    </location>
</feature>
<dbReference type="AlphaFoldDB" id="A0A139B118"/>
<evidence type="ECO:0000256" key="1">
    <source>
        <dbReference type="SAM" id="MobiDB-lite"/>
    </source>
</evidence>
<feature type="region of interest" description="Disordered" evidence="1">
    <location>
        <begin position="82"/>
        <end position="101"/>
    </location>
</feature>
<organism evidence="2 3">
    <name type="scientific">Gonapodya prolifera (strain JEL478)</name>
    <name type="common">Monoblepharis prolifera</name>
    <dbReference type="NCBI Taxonomy" id="1344416"/>
    <lineage>
        <taxon>Eukaryota</taxon>
        <taxon>Fungi</taxon>
        <taxon>Fungi incertae sedis</taxon>
        <taxon>Chytridiomycota</taxon>
        <taxon>Chytridiomycota incertae sedis</taxon>
        <taxon>Monoblepharidomycetes</taxon>
        <taxon>Monoblepharidales</taxon>
        <taxon>Gonapodyaceae</taxon>
        <taxon>Gonapodya</taxon>
    </lineage>
</organism>
<feature type="compositionally biased region" description="Polar residues" evidence="1">
    <location>
        <begin position="310"/>
        <end position="341"/>
    </location>
</feature>
<proteinExistence type="predicted"/>
<feature type="region of interest" description="Disordered" evidence="1">
    <location>
        <begin position="273"/>
        <end position="355"/>
    </location>
</feature>
<feature type="region of interest" description="Disordered" evidence="1">
    <location>
        <begin position="479"/>
        <end position="597"/>
    </location>
</feature>
<protein>
    <recommendedName>
        <fullName evidence="4">PWWP domain-containing protein</fullName>
    </recommendedName>
</protein>